<proteinExistence type="predicted"/>
<evidence type="ECO:0000313" key="2">
    <source>
        <dbReference type="Proteomes" id="UP000829276"/>
    </source>
</evidence>
<dbReference type="Proteomes" id="UP000829276">
    <property type="component" value="Segment"/>
</dbReference>
<organism evidence="1 2">
    <name type="scientific">Bacillus phage vB_BsuS_PJN02</name>
    <dbReference type="NCBI Taxonomy" id="2920374"/>
    <lineage>
        <taxon>Viruses</taxon>
        <taxon>Duplodnaviria</taxon>
        <taxon>Heunggongvirae</taxon>
        <taxon>Uroviricota</taxon>
        <taxon>Caudoviricetes</taxon>
        <taxon>Heleneionescovirinae</taxon>
        <taxon>Zhangjivirus</taxon>
        <taxon>Zhangjivirus PJN02</taxon>
    </lineage>
</organism>
<keyword evidence="2" id="KW-1185">Reference proteome</keyword>
<protein>
    <submittedName>
        <fullName evidence="1">Site-specific DNA-methyltransferase</fullName>
    </submittedName>
</protein>
<name>A0AC61TS13_9CAUD</name>
<reference evidence="1" key="1">
    <citation type="submission" date="2022-02" db="EMBL/GenBank/DDBJ databases">
        <authorList>
            <person name="Nazir A."/>
            <person name="Chen Y."/>
            <person name="Liu Y."/>
        </authorList>
    </citation>
    <scope>NUCLEOTIDE SEQUENCE</scope>
</reference>
<accession>A0AC61TS13</accession>
<dbReference type="EMBL" id="OM634653">
    <property type="protein sequence ID" value="UNH58474.1"/>
    <property type="molecule type" value="Genomic_DNA"/>
</dbReference>
<evidence type="ECO:0000313" key="1">
    <source>
        <dbReference type="EMBL" id="UNH58474.1"/>
    </source>
</evidence>
<sequence>MEQLEINKIYHMDCLEGMKLIKDKSIDMILCDLPYGTTQNKWDSIIPLDKIWKEYNRIIKDNGAIVLTAQTPFDKVLGASNLKMLKYEWIWEKNRGTGHLNAKKMPMKSHENILVFYKKLPTYNPQMREGEPYVRKDCSKSSLNKGNYGKTNESHTTVNNGGRYPLSVLNFNSVERTVHPTQKPVELFEYLIKTYTNEGELVLDNCMGSGTTAIACINTKRNYIGFETEEEYIELINERIG</sequence>